<dbReference type="Proteomes" id="UP001153069">
    <property type="component" value="Unassembled WGS sequence"/>
</dbReference>
<sequence>MDRGANGFILGNDVRVVNLSGTFIDLNGIDNHTVRNLQLATAVVFMRSDHGPILGRIHQGAVMYDGRTIACPGQMEHFGCCVHEKAKTVTGVDPYFVTPNGFRVPMAMRNGLPPHPWDPSCLDSVPSDDWYDTQSTTVLDDADSPFDSLGRLKTLDDDALTSSRPTPKQSIDRRGIIAAMADLVKDDLVPACADDVPALLSRQCHHYDSSSDDDSDLEDDSDIEDLRQCFARVPDLLSPYDDSSGAEDSDSSGDASDSDTEDLRHCFGVQTRGQLRGEPPSTRSRSPPSRPSDPTKDGEKKTRKKPEARRPRLKKQSSVDRSPRVETVLPSDDDDSSSDVEDAGKDILRSNNRAKHHTGVELPPISRKRPPEQIPMMRRFFPGTNDETLKRT</sequence>
<feature type="compositionally biased region" description="Acidic residues" evidence="1">
    <location>
        <begin position="244"/>
        <end position="260"/>
    </location>
</feature>
<organism evidence="2 3">
    <name type="scientific">Seminavis robusta</name>
    <dbReference type="NCBI Taxonomy" id="568900"/>
    <lineage>
        <taxon>Eukaryota</taxon>
        <taxon>Sar</taxon>
        <taxon>Stramenopiles</taxon>
        <taxon>Ochrophyta</taxon>
        <taxon>Bacillariophyta</taxon>
        <taxon>Bacillariophyceae</taxon>
        <taxon>Bacillariophycidae</taxon>
        <taxon>Naviculales</taxon>
        <taxon>Naviculaceae</taxon>
        <taxon>Seminavis</taxon>
    </lineage>
</organism>
<proteinExistence type="predicted"/>
<dbReference type="AlphaFoldDB" id="A0A9N8EQE2"/>
<gene>
    <name evidence="2" type="ORF">SEMRO_1340_G264400.1</name>
</gene>
<feature type="compositionally biased region" description="Basic residues" evidence="1">
    <location>
        <begin position="301"/>
        <end position="315"/>
    </location>
</feature>
<comment type="caution">
    <text evidence="2">The sequence shown here is derived from an EMBL/GenBank/DDBJ whole genome shotgun (WGS) entry which is preliminary data.</text>
</comment>
<feature type="region of interest" description="Disordered" evidence="1">
    <location>
        <begin position="234"/>
        <end position="392"/>
    </location>
</feature>
<evidence type="ECO:0000256" key="1">
    <source>
        <dbReference type="SAM" id="MobiDB-lite"/>
    </source>
</evidence>
<reference evidence="2" key="1">
    <citation type="submission" date="2020-06" db="EMBL/GenBank/DDBJ databases">
        <authorList>
            <consortium name="Plant Systems Biology data submission"/>
        </authorList>
    </citation>
    <scope>NUCLEOTIDE SEQUENCE</scope>
    <source>
        <strain evidence="2">D6</strain>
    </source>
</reference>
<evidence type="ECO:0000313" key="2">
    <source>
        <dbReference type="EMBL" id="CAB9522785.1"/>
    </source>
</evidence>
<dbReference type="OrthoDB" id="53230at2759"/>
<evidence type="ECO:0000313" key="3">
    <source>
        <dbReference type="Proteomes" id="UP001153069"/>
    </source>
</evidence>
<name>A0A9N8EQE2_9STRA</name>
<accession>A0A9N8EQE2</accession>
<dbReference type="EMBL" id="CAICTM010001338">
    <property type="protein sequence ID" value="CAB9522785.1"/>
    <property type="molecule type" value="Genomic_DNA"/>
</dbReference>
<keyword evidence="3" id="KW-1185">Reference proteome</keyword>
<protein>
    <submittedName>
        <fullName evidence="2">Retrotransposon protein</fullName>
    </submittedName>
</protein>
<feature type="compositionally biased region" description="Acidic residues" evidence="1">
    <location>
        <begin position="331"/>
        <end position="341"/>
    </location>
</feature>